<protein>
    <recommendedName>
        <fullName evidence="2">Autophagy-related protein 101</fullName>
    </recommendedName>
</protein>
<dbReference type="GO" id="GO:1990316">
    <property type="term" value="C:Atg1/ULK1 kinase complex"/>
    <property type="evidence" value="ECO:0007669"/>
    <property type="project" value="TreeGrafter"/>
</dbReference>
<dbReference type="InterPro" id="IPR012445">
    <property type="entry name" value="ATG101"/>
</dbReference>
<comment type="similarity">
    <text evidence="1">Belongs to the ATG101 family.</text>
</comment>
<dbReference type="Pfam" id="PF07855">
    <property type="entry name" value="ATG101"/>
    <property type="match status" value="1"/>
</dbReference>
<dbReference type="GO" id="GO:0000407">
    <property type="term" value="C:phagophore assembly site"/>
    <property type="evidence" value="ECO:0007669"/>
    <property type="project" value="TreeGrafter"/>
</dbReference>
<dbReference type="GO" id="GO:0000045">
    <property type="term" value="P:autophagosome assembly"/>
    <property type="evidence" value="ECO:0007669"/>
    <property type="project" value="TreeGrafter"/>
</dbReference>
<name>A0A8X7TDV4_CANPA</name>
<feature type="region of interest" description="Disordered" evidence="4">
    <location>
        <begin position="188"/>
        <end position="214"/>
    </location>
</feature>
<dbReference type="GO" id="GO:0019901">
    <property type="term" value="F:protein kinase binding"/>
    <property type="evidence" value="ECO:0007669"/>
    <property type="project" value="TreeGrafter"/>
</dbReference>
<evidence type="ECO:0000256" key="1">
    <source>
        <dbReference type="ARBA" id="ARBA00007130"/>
    </source>
</evidence>
<feature type="compositionally biased region" description="Basic and acidic residues" evidence="4">
    <location>
        <begin position="190"/>
        <end position="199"/>
    </location>
</feature>
<evidence type="ECO:0000256" key="4">
    <source>
        <dbReference type="SAM" id="MobiDB-lite"/>
    </source>
</evidence>
<reference evidence="5" key="1">
    <citation type="submission" date="2020-03" db="EMBL/GenBank/DDBJ databases">
        <title>FDA dAtabase for Regulatory Grade micrObial Sequences (FDA-ARGOS): Supporting development and validation of Infectious Disease Dx tests.</title>
        <authorList>
            <person name="Campos J."/>
            <person name="Goldberg B."/>
            <person name="Tallon L."/>
            <person name="Sadzewicz L."/>
            <person name="Vavikolanu K."/>
            <person name="Mehta A."/>
            <person name="Aluvathingal J."/>
            <person name="Nadendla S."/>
            <person name="Nandy P."/>
            <person name="Geyer C."/>
            <person name="Yan Y."/>
            <person name="Sichtig H."/>
        </authorList>
    </citation>
    <scope>NUCLEOTIDE SEQUENCE [LARGE SCALE GENOMIC DNA]</scope>
    <source>
        <strain evidence="5">FDAARGOS_652</strain>
    </source>
</reference>
<proteinExistence type="inferred from homology"/>
<sequence>MQFVIDLVAERSVLKESIKGVIWTIFFNRLFGPITPTTREFLDVTYPSATNLPELESLIEEKVSSFIRTCIESKLLPANGTITIQFLNKSNAKRKSSGWFGREYESDDIKPWEKWTINVESLPIEEGPTIPRPKHSGLEYSRAVTMSMKSFEAALISIYDFVDRNKEHIPPITSLESSPFPYAINIEEDKESKLEKPNSDGDEGWGSYIKKILD</sequence>
<dbReference type="EMBL" id="JABWAB010000001">
    <property type="protein sequence ID" value="KAF6059161.1"/>
    <property type="molecule type" value="Genomic_DNA"/>
</dbReference>
<keyword evidence="3" id="KW-0072">Autophagy</keyword>
<dbReference type="PANTHER" id="PTHR13292:SF0">
    <property type="entry name" value="AUTOPHAGY-RELATED PROTEIN 101"/>
    <property type="match status" value="1"/>
</dbReference>
<dbReference type="PANTHER" id="PTHR13292">
    <property type="entry name" value="AUTOPHAGY-RELATED PROTEIN 101"/>
    <property type="match status" value="1"/>
</dbReference>
<evidence type="ECO:0000313" key="5">
    <source>
        <dbReference type="EMBL" id="KAF6059161.1"/>
    </source>
</evidence>
<evidence type="ECO:0000313" key="6">
    <source>
        <dbReference type="Proteomes" id="UP000590412"/>
    </source>
</evidence>
<evidence type="ECO:0000256" key="3">
    <source>
        <dbReference type="ARBA" id="ARBA00023006"/>
    </source>
</evidence>
<comment type="caution">
    <text evidence="5">The sequence shown here is derived from an EMBL/GenBank/DDBJ whole genome shotgun (WGS) entry which is preliminary data.</text>
</comment>
<dbReference type="AlphaFoldDB" id="A0A8X7TDV4"/>
<accession>A0A8X7TDV4</accession>
<organism evidence="5 6">
    <name type="scientific">Candida parapsilosis</name>
    <name type="common">Yeast</name>
    <dbReference type="NCBI Taxonomy" id="5480"/>
    <lineage>
        <taxon>Eukaryota</taxon>
        <taxon>Fungi</taxon>
        <taxon>Dikarya</taxon>
        <taxon>Ascomycota</taxon>
        <taxon>Saccharomycotina</taxon>
        <taxon>Pichiomycetes</taxon>
        <taxon>Debaryomycetaceae</taxon>
        <taxon>Candida/Lodderomyces clade</taxon>
        <taxon>Candida</taxon>
    </lineage>
</organism>
<dbReference type="Proteomes" id="UP000590412">
    <property type="component" value="Unassembled WGS sequence"/>
</dbReference>
<gene>
    <name evidence="5" type="ORF">FOB60_000743</name>
</gene>
<evidence type="ECO:0000256" key="2">
    <source>
        <dbReference type="ARBA" id="ARBA00018874"/>
    </source>
</evidence>
<dbReference type="OrthoDB" id="10259639at2759"/>